<evidence type="ECO:0000313" key="2">
    <source>
        <dbReference type="EMBL" id="VDI50344.1"/>
    </source>
</evidence>
<evidence type="ECO:0000313" key="3">
    <source>
        <dbReference type="Proteomes" id="UP000596742"/>
    </source>
</evidence>
<dbReference type="EMBL" id="UYJE01006945">
    <property type="protein sequence ID" value="VDI50344.1"/>
    <property type="molecule type" value="Genomic_DNA"/>
</dbReference>
<comment type="caution">
    <text evidence="2">The sequence shown here is derived from an EMBL/GenBank/DDBJ whole genome shotgun (WGS) entry which is preliminary data.</text>
</comment>
<dbReference type="AlphaFoldDB" id="A0A8B6FHQ3"/>
<gene>
    <name evidence="2" type="ORF">MGAL_10B091797</name>
</gene>
<evidence type="ECO:0000256" key="1">
    <source>
        <dbReference type="SAM" id="MobiDB-lite"/>
    </source>
</evidence>
<keyword evidence="3" id="KW-1185">Reference proteome</keyword>
<feature type="region of interest" description="Disordered" evidence="1">
    <location>
        <begin position="353"/>
        <end position="372"/>
    </location>
</feature>
<organism evidence="2 3">
    <name type="scientific">Mytilus galloprovincialis</name>
    <name type="common">Mediterranean mussel</name>
    <dbReference type="NCBI Taxonomy" id="29158"/>
    <lineage>
        <taxon>Eukaryota</taxon>
        <taxon>Metazoa</taxon>
        <taxon>Spiralia</taxon>
        <taxon>Lophotrochozoa</taxon>
        <taxon>Mollusca</taxon>
        <taxon>Bivalvia</taxon>
        <taxon>Autobranchia</taxon>
        <taxon>Pteriomorphia</taxon>
        <taxon>Mytilida</taxon>
        <taxon>Mytiloidea</taxon>
        <taxon>Mytilidae</taxon>
        <taxon>Mytilinae</taxon>
        <taxon>Mytilus</taxon>
    </lineage>
</organism>
<sequence>METTDNVLKKRQEEKKQLKDSFTSLFKTTASSVKDAKEKLDIMLDDLLNQLKITKVQHEMTLNDNIKRVTHLINRMKELEKVTCFIQKFGSATQLFIHSQRMTNEMYPEIQRLITTLGKVQDKQTAITPNSVLNELHKLKDIGELTIQNKKESACVEECNELSKLTFRSFYARKKQTIFLSEYELYSVTCISQKTIIAHVSTKEKEFKLIAFDTVLSKTITECDLPIGCNPANYHKDEDYRDFERRERSRMEQVLKPGISQKRQLHPDSNTARLRCRPSDIAYDEESKILVVSCSCYGKHLYSLQIHENSGSLLDLSRMWNIHTLFPNCEAREHACSKSYVYCTKSQPEEEKCDARGQARSNSPRSRSNSPFEEEICQEKKSIIRFIIIHNKSLFVIVGQFLMKIDVNMRGQVQKLHSFGYNYMNISKLAIDSLNDYCLITFYADSVVYVSCDGKNSFSERNESKIALNVAVKGFRLFLNASGQICIESTAGVKNERILIEKCEKIKRISDIWLDATESILFIRADHYIEL</sequence>
<protein>
    <submittedName>
        <fullName evidence="2">Uncharacterized protein</fullName>
    </submittedName>
</protein>
<dbReference type="Proteomes" id="UP000596742">
    <property type="component" value="Unassembled WGS sequence"/>
</dbReference>
<reference evidence="2" key="1">
    <citation type="submission" date="2018-11" db="EMBL/GenBank/DDBJ databases">
        <authorList>
            <person name="Alioto T."/>
            <person name="Alioto T."/>
        </authorList>
    </citation>
    <scope>NUCLEOTIDE SEQUENCE</scope>
</reference>
<proteinExistence type="predicted"/>
<feature type="non-terminal residue" evidence="2">
    <location>
        <position position="531"/>
    </location>
</feature>
<feature type="compositionally biased region" description="Low complexity" evidence="1">
    <location>
        <begin position="360"/>
        <end position="371"/>
    </location>
</feature>
<accession>A0A8B6FHQ3</accession>
<name>A0A8B6FHQ3_MYTGA</name>